<evidence type="ECO:0000259" key="3">
    <source>
        <dbReference type="PROSITE" id="PS51406"/>
    </source>
</evidence>
<evidence type="ECO:0000313" key="5">
    <source>
        <dbReference type="EMBL" id="KAJ3664229.1"/>
    </source>
</evidence>
<dbReference type="SMART" id="SM00186">
    <property type="entry name" value="FBG"/>
    <property type="match status" value="1"/>
</dbReference>
<dbReference type="InterPro" id="IPR050373">
    <property type="entry name" value="Fibrinogen_C-term_domain"/>
</dbReference>
<dbReference type="InterPro" id="IPR014716">
    <property type="entry name" value="Fibrinogen_a/b/g_C_1"/>
</dbReference>
<dbReference type="NCBIfam" id="NF040941">
    <property type="entry name" value="GGGWT_bact"/>
    <property type="match status" value="1"/>
</dbReference>
<dbReference type="Proteomes" id="UP001168821">
    <property type="component" value="Unassembled WGS sequence"/>
</dbReference>
<keyword evidence="6" id="KW-1185">Reference proteome</keyword>
<reference evidence="4" key="1">
    <citation type="journal article" date="2023" name="G3 (Bethesda)">
        <title>Whole genome assemblies of Zophobas morio and Tenebrio molitor.</title>
        <authorList>
            <person name="Kaur S."/>
            <person name="Stinson S.A."/>
            <person name="diCenzo G.C."/>
        </authorList>
    </citation>
    <scope>NUCLEOTIDE SEQUENCE</scope>
    <source>
        <strain evidence="4">QUZm001</strain>
    </source>
</reference>
<dbReference type="InterPro" id="IPR036056">
    <property type="entry name" value="Fibrinogen-like_C"/>
</dbReference>
<evidence type="ECO:0000313" key="4">
    <source>
        <dbReference type="EMBL" id="KAJ3664188.1"/>
    </source>
</evidence>
<dbReference type="PROSITE" id="PS51406">
    <property type="entry name" value="FIBRINOGEN_C_2"/>
    <property type="match status" value="1"/>
</dbReference>
<dbReference type="InterPro" id="IPR002181">
    <property type="entry name" value="Fibrinogen_a/b/g_C_dom"/>
</dbReference>
<feature type="signal peptide" evidence="2">
    <location>
        <begin position="1"/>
        <end position="27"/>
    </location>
</feature>
<sequence length="311" mass="35007">MESLPKSFLFWNITLLWTAIFITHGHTNDVDSTSLSAIDYQKQSAILTKLSSVESAIQTINSRLQQLETQCQKNNTTALKNLELKIDQLEVRSKVAPIPENCQQVKAQGHNVSGIFLVKPKYASDPFLVSCDMTTRDGGWTVFLNRFDGSVDFYENWASYQHGFGNLAGEFWLGLEKIYQLCGYQVNELLVEVAGSDNKAAFAHYNQFGIGSSLEGYHLKTVNGFSGSASNPLVYHAGAKFTTKDRDQDSLPKANAAVTYKGAWWHRDGHYGQLTGLYKTANQYQSPRWGERYHLKKARMMIRPQSDNTLL</sequence>
<feature type="domain" description="Fibrinogen C-terminal" evidence="3">
    <location>
        <begin position="93"/>
        <end position="306"/>
    </location>
</feature>
<dbReference type="CDD" id="cd00087">
    <property type="entry name" value="FReD"/>
    <property type="match status" value="1"/>
</dbReference>
<evidence type="ECO:0000313" key="6">
    <source>
        <dbReference type="Proteomes" id="UP001168821"/>
    </source>
</evidence>
<dbReference type="EMBL" id="JALNTZ010000002">
    <property type="protein sequence ID" value="KAJ3664229.1"/>
    <property type="molecule type" value="Genomic_DNA"/>
</dbReference>
<comment type="caution">
    <text evidence="4">The sequence shown here is derived from an EMBL/GenBank/DDBJ whole genome shotgun (WGS) entry which is preliminary data.</text>
</comment>
<dbReference type="Pfam" id="PF00147">
    <property type="entry name" value="Fibrinogen_C"/>
    <property type="match status" value="1"/>
</dbReference>
<organism evidence="4 6">
    <name type="scientific">Zophobas morio</name>
    <dbReference type="NCBI Taxonomy" id="2755281"/>
    <lineage>
        <taxon>Eukaryota</taxon>
        <taxon>Metazoa</taxon>
        <taxon>Ecdysozoa</taxon>
        <taxon>Arthropoda</taxon>
        <taxon>Hexapoda</taxon>
        <taxon>Insecta</taxon>
        <taxon>Pterygota</taxon>
        <taxon>Neoptera</taxon>
        <taxon>Endopterygota</taxon>
        <taxon>Coleoptera</taxon>
        <taxon>Polyphaga</taxon>
        <taxon>Cucujiformia</taxon>
        <taxon>Tenebrionidae</taxon>
        <taxon>Zophobas</taxon>
    </lineage>
</organism>
<dbReference type="PANTHER" id="PTHR19143:SF458">
    <property type="entry name" value="FIBRINOGEN C-TERMINAL DOMAIN-CONTAINING PROTEIN-RELATED"/>
    <property type="match status" value="1"/>
</dbReference>
<dbReference type="SUPFAM" id="SSF56496">
    <property type="entry name" value="Fibrinogen C-terminal domain-like"/>
    <property type="match status" value="1"/>
</dbReference>
<dbReference type="GO" id="GO:0005615">
    <property type="term" value="C:extracellular space"/>
    <property type="evidence" value="ECO:0007669"/>
    <property type="project" value="TreeGrafter"/>
</dbReference>
<dbReference type="PANTHER" id="PTHR19143">
    <property type="entry name" value="FIBRINOGEN/TENASCIN/ANGIOPOEITIN"/>
    <property type="match status" value="1"/>
</dbReference>
<dbReference type="EMBL" id="JALNTZ010000002">
    <property type="protein sequence ID" value="KAJ3664188.1"/>
    <property type="molecule type" value="Genomic_DNA"/>
</dbReference>
<feature type="coiled-coil region" evidence="1">
    <location>
        <begin position="50"/>
        <end position="92"/>
    </location>
</feature>
<name>A0AA38IYR6_9CUCU</name>
<evidence type="ECO:0000256" key="2">
    <source>
        <dbReference type="SAM" id="SignalP"/>
    </source>
</evidence>
<dbReference type="Gene3D" id="3.90.215.10">
    <property type="entry name" value="Gamma Fibrinogen, chain A, domain 1"/>
    <property type="match status" value="1"/>
</dbReference>
<gene>
    <name evidence="4" type="ORF">Zmor_008376</name>
    <name evidence="5" type="ORF">Zmor_008413</name>
</gene>
<accession>A0AA38IYR6</accession>
<evidence type="ECO:0000256" key="1">
    <source>
        <dbReference type="SAM" id="Coils"/>
    </source>
</evidence>
<keyword evidence="1" id="KW-0175">Coiled coil</keyword>
<proteinExistence type="predicted"/>
<dbReference type="AlphaFoldDB" id="A0AA38IYR6"/>
<feature type="chain" id="PRO_5041589103" description="Fibrinogen C-terminal domain-containing protein" evidence="2">
    <location>
        <begin position="28"/>
        <end position="311"/>
    </location>
</feature>
<protein>
    <recommendedName>
        <fullName evidence="3">Fibrinogen C-terminal domain-containing protein</fullName>
    </recommendedName>
</protein>
<keyword evidence="2" id="KW-0732">Signal</keyword>